<feature type="transmembrane region" description="Helical" evidence="2">
    <location>
        <begin position="255"/>
        <end position="273"/>
    </location>
</feature>
<dbReference type="Proteomes" id="UP000305451">
    <property type="component" value="Unassembled WGS sequence"/>
</dbReference>
<gene>
    <name evidence="3" type="ORF">E5162_01565</name>
</gene>
<evidence type="ECO:0000256" key="2">
    <source>
        <dbReference type="SAM" id="Phobius"/>
    </source>
</evidence>
<feature type="transmembrane region" description="Helical" evidence="2">
    <location>
        <begin position="205"/>
        <end position="224"/>
    </location>
</feature>
<keyword evidence="4" id="KW-1185">Reference proteome</keyword>
<dbReference type="PANTHER" id="PTHR32251">
    <property type="entry name" value="3-OXO-5-ALPHA-STEROID 4-DEHYDROGENASE"/>
    <property type="match status" value="1"/>
</dbReference>
<keyword evidence="2" id="KW-0812">Transmembrane</keyword>
<dbReference type="InterPro" id="IPR010721">
    <property type="entry name" value="UstE-like"/>
</dbReference>
<name>A0A4S2HEG5_9PROT</name>
<accession>A0A4S2HEG5</accession>
<feature type="transmembrane region" description="Helical" evidence="2">
    <location>
        <begin position="122"/>
        <end position="143"/>
    </location>
</feature>
<evidence type="ECO:0000256" key="1">
    <source>
        <dbReference type="SAM" id="MobiDB-lite"/>
    </source>
</evidence>
<dbReference type="GO" id="GO:0016020">
    <property type="term" value="C:membrane"/>
    <property type="evidence" value="ECO:0007669"/>
    <property type="project" value="TreeGrafter"/>
</dbReference>
<feature type="region of interest" description="Disordered" evidence="1">
    <location>
        <begin position="1"/>
        <end position="37"/>
    </location>
</feature>
<dbReference type="EMBL" id="SRXV01000001">
    <property type="protein sequence ID" value="TGY94002.1"/>
    <property type="molecule type" value="Genomic_DNA"/>
</dbReference>
<feature type="transmembrane region" description="Helical" evidence="2">
    <location>
        <begin position="100"/>
        <end position="116"/>
    </location>
</feature>
<dbReference type="Pfam" id="PF06966">
    <property type="entry name" value="DUF1295"/>
    <property type="match status" value="1"/>
</dbReference>
<evidence type="ECO:0000313" key="4">
    <source>
        <dbReference type="Proteomes" id="UP000305451"/>
    </source>
</evidence>
<evidence type="ECO:0000313" key="3">
    <source>
        <dbReference type="EMBL" id="TGY94002.1"/>
    </source>
</evidence>
<dbReference type="AlphaFoldDB" id="A0A4S2HEG5"/>
<feature type="transmembrane region" description="Helical" evidence="2">
    <location>
        <begin position="176"/>
        <end position="199"/>
    </location>
</feature>
<dbReference type="PROSITE" id="PS50244">
    <property type="entry name" value="S5A_REDUCTASE"/>
    <property type="match status" value="1"/>
</dbReference>
<protein>
    <submittedName>
        <fullName evidence="3">DUF1295 domain-containing protein</fullName>
    </submittedName>
</protein>
<feature type="transmembrane region" description="Helical" evidence="2">
    <location>
        <begin position="67"/>
        <end position="88"/>
    </location>
</feature>
<sequence length="331" mass="36514">MGGGRRLYPARLDDGGRGRADPRSDNRRCGPGRRSVAGWSAGFRRRRGLLPRPGRTPDAGGGDTMTLLVNLISAYALVMACVIALWFLSMRIRNVSIIDMFWGAGFGLISILLLLINRPGTLYPLLIAAMPLIWSLRYTAFIFQRNWGKGEDARYTKLRSWAETDAAFNKLALKKVFLLQGHIMVIVALPVIVALSLSGPPALPVLMWIGAAIWLTGVLVEATADRQLKAFRADPEKRGQILDTGLWRYSRHPNYFGDAVMWWGVFIAASANPLALPTVVGPILMTHFLINVTGVATLDKKMAREKPGYADYMARTSGFVPWPPKAKAAPR</sequence>
<keyword evidence="2" id="KW-0472">Membrane</keyword>
<dbReference type="PANTHER" id="PTHR32251:SF17">
    <property type="entry name" value="STEROID 5-ALPHA REDUCTASE C-TERMINAL DOMAIN-CONTAINING PROTEIN"/>
    <property type="match status" value="1"/>
</dbReference>
<feature type="compositionally biased region" description="Basic and acidic residues" evidence="1">
    <location>
        <begin position="11"/>
        <end position="28"/>
    </location>
</feature>
<proteinExistence type="predicted"/>
<comment type="caution">
    <text evidence="3">The sequence shown here is derived from an EMBL/GenBank/DDBJ whole genome shotgun (WGS) entry which is preliminary data.</text>
</comment>
<keyword evidence="2" id="KW-1133">Transmembrane helix</keyword>
<organism evidence="3 4">
    <name type="scientific">Marinicauda pacifica</name>
    <dbReference type="NCBI Taxonomy" id="1133559"/>
    <lineage>
        <taxon>Bacteria</taxon>
        <taxon>Pseudomonadati</taxon>
        <taxon>Pseudomonadota</taxon>
        <taxon>Alphaproteobacteria</taxon>
        <taxon>Maricaulales</taxon>
        <taxon>Maricaulaceae</taxon>
        <taxon>Marinicauda</taxon>
    </lineage>
</organism>
<reference evidence="3 4" key="1">
    <citation type="journal article" date="2013" name="Int. J. Syst. Evol. Microbiol.">
        <title>Marinicauda pacifica gen. nov., sp. nov., a prosthecate alphaproteobacterium of the family Hyphomonadaceae isolated from deep seawater.</title>
        <authorList>
            <person name="Zhang X.Y."/>
            <person name="Li G.W."/>
            <person name="Wang C.S."/>
            <person name="Zhang Y.J."/>
            <person name="Xu X.W."/>
            <person name="Li H."/>
            <person name="Liu A."/>
            <person name="Liu C."/>
            <person name="Xie B.B."/>
            <person name="Qin Q.L."/>
            <person name="Xu Z."/>
            <person name="Chen X.L."/>
            <person name="Zhou B.C."/>
            <person name="Zhang Y.Z."/>
        </authorList>
    </citation>
    <scope>NUCLEOTIDE SEQUENCE [LARGE SCALE GENOMIC DNA]</scope>
    <source>
        <strain evidence="3 4">P-1 km-3</strain>
    </source>
</reference>
<dbReference type="Gene3D" id="1.20.120.1630">
    <property type="match status" value="1"/>
</dbReference>